<evidence type="ECO:0000256" key="6">
    <source>
        <dbReference type="ARBA" id="ARBA00018258"/>
    </source>
</evidence>
<comment type="catalytic activity">
    <reaction evidence="12">
        <text>3-methylbutanoyl-CoA + oxidized [electron-transfer flavoprotein] + H(+) = 3-methylbut-2-enoyl-CoA + reduced [electron-transfer flavoprotein]</text>
        <dbReference type="Rhea" id="RHEA:12276"/>
        <dbReference type="Rhea" id="RHEA-COMP:10685"/>
        <dbReference type="Rhea" id="RHEA-COMP:10686"/>
        <dbReference type="ChEBI" id="CHEBI:15378"/>
        <dbReference type="ChEBI" id="CHEBI:57344"/>
        <dbReference type="ChEBI" id="CHEBI:57345"/>
        <dbReference type="ChEBI" id="CHEBI:57692"/>
        <dbReference type="ChEBI" id="CHEBI:58307"/>
        <dbReference type="EC" id="1.3.8.4"/>
    </reaction>
</comment>
<feature type="binding site" evidence="15">
    <location>
        <begin position="159"/>
        <end position="161"/>
    </location>
    <ligand>
        <name>FAD</name>
        <dbReference type="ChEBI" id="CHEBI:57692"/>
    </ligand>
</feature>
<dbReference type="Pfam" id="PF00441">
    <property type="entry name" value="Acyl-CoA_dh_1"/>
    <property type="match status" value="1"/>
</dbReference>
<keyword evidence="8 16" id="KW-0285">Flavoprotein</keyword>
<dbReference type="EMBL" id="QVRA01000002">
    <property type="protein sequence ID" value="RJG57318.1"/>
    <property type="molecule type" value="Genomic_DNA"/>
</dbReference>
<evidence type="ECO:0000256" key="16">
    <source>
        <dbReference type="RuleBase" id="RU362125"/>
    </source>
</evidence>
<dbReference type="Gene3D" id="1.10.540.10">
    <property type="entry name" value="Acyl-CoA dehydrogenase/oxidase, N-terminal domain"/>
    <property type="match status" value="1"/>
</dbReference>
<dbReference type="EC" id="1.3.8.4" evidence="5"/>
<proteinExistence type="inferred from homology"/>
<dbReference type="FunFam" id="1.10.540.10:FF:000007">
    <property type="entry name" value="Isovaleryl-CoA dehydrogenase, mitochondrial"/>
    <property type="match status" value="1"/>
</dbReference>
<feature type="binding site" evidence="15">
    <location>
        <begin position="126"/>
        <end position="135"/>
    </location>
    <ligand>
        <name>FAD</name>
        <dbReference type="ChEBI" id="CHEBI:57692"/>
    </ligand>
</feature>
<dbReference type="GO" id="GO:0006552">
    <property type="term" value="P:L-leucine catabolic process"/>
    <property type="evidence" value="ECO:0007669"/>
    <property type="project" value="TreeGrafter"/>
</dbReference>
<reference evidence="20 21" key="1">
    <citation type="submission" date="2018-08" db="EMBL/GenBank/DDBJ databases">
        <title>Sphingobium sp. EO9.</title>
        <authorList>
            <person name="Park Y."/>
            <person name="Kim K.H."/>
            <person name="Jeon C.O."/>
        </authorList>
    </citation>
    <scope>NUCLEOTIDE SEQUENCE [LARGE SCALE GENOMIC DNA]</scope>
    <source>
        <strain evidence="20 21">EO9</strain>
    </source>
</reference>
<evidence type="ECO:0000259" key="18">
    <source>
        <dbReference type="Pfam" id="PF02770"/>
    </source>
</evidence>
<dbReference type="CDD" id="cd01156">
    <property type="entry name" value="IVD"/>
    <property type="match status" value="1"/>
</dbReference>
<evidence type="ECO:0000256" key="9">
    <source>
        <dbReference type="ARBA" id="ARBA00022827"/>
    </source>
</evidence>
<evidence type="ECO:0000256" key="10">
    <source>
        <dbReference type="ARBA" id="ARBA00022946"/>
    </source>
</evidence>
<keyword evidence="11 16" id="KW-0560">Oxidoreductase</keyword>
<dbReference type="RefSeq" id="WP_119744021.1">
    <property type="nucleotide sequence ID" value="NZ_QVRA01000002.1"/>
</dbReference>
<feature type="domain" description="Acyl-CoA oxidase/dehydrogenase middle" evidence="18">
    <location>
        <begin position="126"/>
        <end position="218"/>
    </location>
</feature>
<dbReference type="GO" id="GO:0008470">
    <property type="term" value="F:3-methylbutanoyl-CoA dehydrogenase activity"/>
    <property type="evidence" value="ECO:0007669"/>
    <property type="project" value="UniProtKB-EC"/>
</dbReference>
<feature type="binding site" evidence="14">
    <location>
        <begin position="364"/>
        <end position="365"/>
    </location>
    <ligand>
        <name>substrate</name>
    </ligand>
</feature>
<gene>
    <name evidence="20" type="ORF">D0Z70_03695</name>
</gene>
<comment type="caution">
    <text evidence="20">The sequence shown here is derived from an EMBL/GenBank/DDBJ whole genome shotgun (WGS) entry which is preliminary data.</text>
</comment>
<dbReference type="SUPFAM" id="SSF47203">
    <property type="entry name" value="Acyl-CoA dehydrogenase C-terminal domain-like"/>
    <property type="match status" value="1"/>
</dbReference>
<feature type="binding site" evidence="15">
    <location>
        <position position="280"/>
    </location>
    <ligand>
        <name>FAD</name>
        <dbReference type="ChEBI" id="CHEBI:57692"/>
    </ligand>
</feature>
<dbReference type="Pfam" id="PF02771">
    <property type="entry name" value="Acyl-CoA_dh_N"/>
    <property type="match status" value="1"/>
</dbReference>
<dbReference type="AlphaFoldDB" id="A0A418YXI7"/>
<dbReference type="SUPFAM" id="SSF56645">
    <property type="entry name" value="Acyl-CoA dehydrogenase NM domain-like"/>
    <property type="match status" value="1"/>
</dbReference>
<evidence type="ECO:0000256" key="2">
    <source>
        <dbReference type="ARBA" id="ARBA00004898"/>
    </source>
</evidence>
<dbReference type="PROSITE" id="PS00073">
    <property type="entry name" value="ACYL_COA_DH_2"/>
    <property type="match status" value="1"/>
</dbReference>
<evidence type="ECO:0000256" key="12">
    <source>
        <dbReference type="ARBA" id="ARBA00052875"/>
    </source>
</evidence>
<feature type="binding site" evidence="15">
    <location>
        <begin position="337"/>
        <end position="341"/>
    </location>
    <ligand>
        <name>FAD</name>
        <dbReference type="ChEBI" id="CHEBI:57692"/>
    </ligand>
</feature>
<organism evidence="20 21">
    <name type="scientific">Sphingobium terrigena</name>
    <dbReference type="NCBI Taxonomy" id="2304063"/>
    <lineage>
        <taxon>Bacteria</taxon>
        <taxon>Pseudomonadati</taxon>
        <taxon>Pseudomonadota</taxon>
        <taxon>Alphaproteobacteria</taxon>
        <taxon>Sphingomonadales</taxon>
        <taxon>Sphingomonadaceae</taxon>
        <taxon>Sphingobium</taxon>
    </lineage>
</organism>
<evidence type="ECO:0000256" key="11">
    <source>
        <dbReference type="ARBA" id="ARBA00023002"/>
    </source>
</evidence>
<keyword evidence="21" id="KW-1185">Reference proteome</keyword>
<feature type="domain" description="Acyl-CoA dehydrogenase/oxidase C-terminal" evidence="17">
    <location>
        <begin position="230"/>
        <end position="379"/>
    </location>
</feature>
<dbReference type="FunFam" id="1.20.140.10:FF:000001">
    <property type="entry name" value="Acyl-CoA dehydrogenase"/>
    <property type="match status" value="1"/>
</dbReference>
<feature type="binding site" evidence="15">
    <location>
        <position position="269"/>
    </location>
    <ligand>
        <name>FAD</name>
        <dbReference type="ChEBI" id="CHEBI:57692"/>
    </ligand>
</feature>
<dbReference type="Gene3D" id="1.20.140.10">
    <property type="entry name" value="Butyryl-CoA Dehydrogenase, subunit A, domain 3"/>
    <property type="match status" value="1"/>
</dbReference>
<evidence type="ECO:0000256" key="4">
    <source>
        <dbReference type="ARBA" id="ARBA00009347"/>
    </source>
</evidence>
<evidence type="ECO:0000313" key="20">
    <source>
        <dbReference type="EMBL" id="RJG57318.1"/>
    </source>
</evidence>
<keyword evidence="9 15" id="KW-0274">FAD</keyword>
<evidence type="ECO:0000256" key="8">
    <source>
        <dbReference type="ARBA" id="ARBA00022630"/>
    </source>
</evidence>
<feature type="binding site" evidence="14">
    <location>
        <position position="135"/>
    </location>
    <ligand>
        <name>substrate</name>
    </ligand>
</feature>
<feature type="active site" description="Proton acceptor" evidence="13">
    <location>
        <position position="243"/>
    </location>
</feature>
<dbReference type="PROSITE" id="PS00072">
    <property type="entry name" value="ACYL_COA_DH_1"/>
    <property type="match status" value="1"/>
</dbReference>
<keyword evidence="7" id="KW-0101">Branched-chain amino acid catabolism</keyword>
<comment type="similarity">
    <text evidence="4 16">Belongs to the acyl-CoA dehydrogenase family.</text>
</comment>
<evidence type="ECO:0000256" key="5">
    <source>
        <dbReference type="ARBA" id="ARBA00012044"/>
    </source>
</evidence>
<dbReference type="InterPro" id="IPR036250">
    <property type="entry name" value="AcylCo_DH-like_C"/>
</dbReference>
<dbReference type="FunFam" id="2.40.110.10:FF:000001">
    <property type="entry name" value="Acyl-CoA dehydrogenase, mitochondrial"/>
    <property type="match status" value="1"/>
</dbReference>
<dbReference type="InterPro" id="IPR034183">
    <property type="entry name" value="IVD"/>
</dbReference>
<comment type="cofactor">
    <cofactor evidence="1 15 16">
        <name>FAD</name>
        <dbReference type="ChEBI" id="CHEBI:57692"/>
    </cofactor>
</comment>
<evidence type="ECO:0000259" key="19">
    <source>
        <dbReference type="Pfam" id="PF02771"/>
    </source>
</evidence>
<dbReference type="InterPro" id="IPR006089">
    <property type="entry name" value="Acyl-CoA_DH_CS"/>
</dbReference>
<dbReference type="InterPro" id="IPR013786">
    <property type="entry name" value="AcylCoA_DH/ox_N"/>
</dbReference>
<evidence type="ECO:0000256" key="13">
    <source>
        <dbReference type="PIRSR" id="PIRSR634183-1"/>
    </source>
</evidence>
<dbReference type="OrthoDB" id="9780544at2"/>
<evidence type="ECO:0000256" key="1">
    <source>
        <dbReference type="ARBA" id="ARBA00001974"/>
    </source>
</evidence>
<feature type="binding site" evidence="14">
    <location>
        <begin position="241"/>
        <end position="244"/>
    </location>
    <ligand>
        <name>substrate</name>
    </ligand>
</feature>
<keyword evidence="10" id="KW-0809">Transit peptide</keyword>
<sequence length="381" mass="41138">MTDFDFALGETADMIRDTTRRFADDRITPLAGRIDAEDWFPRTLWPEMGELGLHGITVDEADGGLGLGYLEHVVAQEEVARASASIGLSYGAHSNLCVNQIRRWGNAEQKARYLPKLISGEHVGSLAMSETGAGSDVMAMKLRADKKGDHYILNGTKFWITNASEADTLVVYARTGDGTKGITTFLIEKSMPGFSIGQKIDKVGMRGSPTAELVFDDCAVPEENIMGPLNGGAGVLMSGLDYERTVLAGIQLGIMQACLDVVLPYVRERQQFGKPIGAFQLMQAKIADMYVALNSARAYVYAVAKACDAGRTTRYDAAGAILLASENAVKVALEAVQALGGAGYTKDWPVERFMRDAKLLDIGAGTNEIRRMLIGRELLAG</sequence>
<dbReference type="PANTHER" id="PTHR43884">
    <property type="entry name" value="ACYL-COA DEHYDROGENASE"/>
    <property type="match status" value="1"/>
</dbReference>
<evidence type="ECO:0000256" key="14">
    <source>
        <dbReference type="PIRSR" id="PIRSR634183-2"/>
    </source>
</evidence>
<dbReference type="InterPro" id="IPR009075">
    <property type="entry name" value="AcylCo_DH/oxidase_C"/>
</dbReference>
<name>A0A418YXI7_9SPHN</name>
<dbReference type="GO" id="GO:0050660">
    <property type="term" value="F:flavin adenine dinucleotide binding"/>
    <property type="evidence" value="ECO:0007669"/>
    <property type="project" value="InterPro"/>
</dbReference>
<evidence type="ECO:0000256" key="15">
    <source>
        <dbReference type="PIRSR" id="PIRSR634183-3"/>
    </source>
</evidence>
<dbReference type="PANTHER" id="PTHR43884:SF12">
    <property type="entry name" value="ISOVALERYL-COA DEHYDROGENASE, MITOCHONDRIAL-RELATED"/>
    <property type="match status" value="1"/>
</dbReference>
<dbReference type="InterPro" id="IPR046373">
    <property type="entry name" value="Acyl-CoA_Oxase/DH_mid-dom_sf"/>
</dbReference>
<comment type="pathway">
    <text evidence="3">Amino-acid degradation; L-valine degradation.</text>
</comment>
<feature type="binding site" evidence="15">
    <location>
        <begin position="366"/>
        <end position="368"/>
    </location>
    <ligand>
        <name>FAD</name>
        <dbReference type="ChEBI" id="CHEBI:57692"/>
    </ligand>
</feature>
<evidence type="ECO:0000313" key="21">
    <source>
        <dbReference type="Proteomes" id="UP000283469"/>
    </source>
</evidence>
<evidence type="ECO:0000256" key="7">
    <source>
        <dbReference type="ARBA" id="ARBA00022456"/>
    </source>
</evidence>
<dbReference type="Gene3D" id="2.40.110.10">
    <property type="entry name" value="Butyryl-CoA Dehydrogenase, subunit A, domain 2"/>
    <property type="match status" value="1"/>
</dbReference>
<protein>
    <recommendedName>
        <fullName evidence="6">Isovaleryl-CoA dehydrogenase, mitochondrial</fullName>
        <ecNumber evidence="5">1.3.8.4</ecNumber>
    </recommendedName>
</protein>
<evidence type="ECO:0000256" key="3">
    <source>
        <dbReference type="ARBA" id="ARBA00005109"/>
    </source>
</evidence>
<dbReference type="InterPro" id="IPR009100">
    <property type="entry name" value="AcylCoA_DH/oxidase_NM_dom_sf"/>
</dbReference>
<evidence type="ECO:0000259" key="17">
    <source>
        <dbReference type="Pfam" id="PF00441"/>
    </source>
</evidence>
<dbReference type="InterPro" id="IPR037069">
    <property type="entry name" value="AcylCoA_DH/ox_N_sf"/>
</dbReference>
<dbReference type="Proteomes" id="UP000283469">
    <property type="component" value="Unassembled WGS sequence"/>
</dbReference>
<dbReference type="InterPro" id="IPR006091">
    <property type="entry name" value="Acyl-CoA_Oxase/DH_mid-dom"/>
</dbReference>
<accession>A0A418YXI7</accession>
<comment type="pathway">
    <text evidence="2">Amino-acid degradation; L-leucine degradation; (S)-3-hydroxy-3-methylglutaryl-CoA from 3-isovaleryl-CoA: step 1/3.</text>
</comment>
<dbReference type="Pfam" id="PF02770">
    <property type="entry name" value="Acyl-CoA_dh_M"/>
    <property type="match status" value="1"/>
</dbReference>
<feature type="domain" description="Acyl-CoA dehydrogenase/oxidase N-terminal" evidence="19">
    <location>
        <begin position="10"/>
        <end position="121"/>
    </location>
</feature>